<dbReference type="STRING" id="215243.A0A0D2DRK4"/>
<proteinExistence type="predicted"/>
<dbReference type="RefSeq" id="XP_016258580.1">
    <property type="nucleotide sequence ID" value="XM_016410773.1"/>
</dbReference>
<dbReference type="OrthoDB" id="5396420at2759"/>
<sequence length="468" mass="51784">MVLLAISSRYVMLLQHGRKGFSSIIPLTSPCAFSSSCERRIATETSRKGQSIDLRIGLDGHVRLDLETPSRNAHARAQDRPRHVLVHLPPGPSLKVPAFNVQPRLNTLLSPNTSIVTIHYRLGLDTDATTDEKTCFPTPIHDVSTALSYLTSSTSPFNEGQHEEPKICLFGSHIGGGLATMLSLTHPDDVHALAVIEPLVDWVSLDEIVEQLRRTKDTARKRHKHRATRFGVDDSSVLAAAEDLIRLRARLFPTPSSYFDPFASPLLFLRAPGRDTPLNRTVGDDLVEEMGLNDSNGGFGDTENLEGDLQEEYYSSHAPLPDTMPTPLSTTQSQSPPRRRKVLQRWPAIGRPESAILPHVKAFVRSPLVVGSFDEVEGNSDGVHSEQGHAALMRAQGSELVELMRRACFFGREKGFAEERVRLYEETAHDQDMGSESAEALTTSSHSRPSMRLHEQALSWAETMLAKD</sequence>
<feature type="region of interest" description="Disordered" evidence="1">
    <location>
        <begin position="427"/>
        <end position="452"/>
    </location>
</feature>
<protein>
    <recommendedName>
        <fullName evidence="4">Alpha/beta hydrolase fold-3 domain-containing protein</fullName>
    </recommendedName>
</protein>
<name>A0A0D2DRK4_9EURO</name>
<dbReference type="Gene3D" id="3.40.50.1820">
    <property type="entry name" value="alpha/beta hydrolase"/>
    <property type="match status" value="1"/>
</dbReference>
<reference evidence="2 3" key="1">
    <citation type="submission" date="2015-01" db="EMBL/GenBank/DDBJ databases">
        <title>The Genome Sequence of Exophiala oligosperma CBS72588.</title>
        <authorList>
            <consortium name="The Broad Institute Genomics Platform"/>
            <person name="Cuomo C."/>
            <person name="de Hoog S."/>
            <person name="Gorbushina A."/>
            <person name="Stielow B."/>
            <person name="Teixiera M."/>
            <person name="Abouelleil A."/>
            <person name="Chapman S.B."/>
            <person name="Priest M."/>
            <person name="Young S.K."/>
            <person name="Wortman J."/>
            <person name="Nusbaum C."/>
            <person name="Birren B."/>
        </authorList>
    </citation>
    <scope>NUCLEOTIDE SEQUENCE [LARGE SCALE GENOMIC DNA]</scope>
    <source>
        <strain evidence="2 3">CBS 72588</strain>
    </source>
</reference>
<keyword evidence="3" id="KW-1185">Reference proteome</keyword>
<feature type="compositionally biased region" description="Polar residues" evidence="1">
    <location>
        <begin position="326"/>
        <end position="336"/>
    </location>
</feature>
<dbReference type="Proteomes" id="UP000053342">
    <property type="component" value="Unassembled WGS sequence"/>
</dbReference>
<organism evidence="2 3">
    <name type="scientific">Exophiala oligosperma</name>
    <dbReference type="NCBI Taxonomy" id="215243"/>
    <lineage>
        <taxon>Eukaryota</taxon>
        <taxon>Fungi</taxon>
        <taxon>Dikarya</taxon>
        <taxon>Ascomycota</taxon>
        <taxon>Pezizomycotina</taxon>
        <taxon>Eurotiomycetes</taxon>
        <taxon>Chaetothyriomycetidae</taxon>
        <taxon>Chaetothyriales</taxon>
        <taxon>Herpotrichiellaceae</taxon>
        <taxon>Exophiala</taxon>
    </lineage>
</organism>
<dbReference type="SUPFAM" id="SSF53474">
    <property type="entry name" value="alpha/beta-Hydrolases"/>
    <property type="match status" value="1"/>
</dbReference>
<evidence type="ECO:0008006" key="4">
    <source>
        <dbReference type="Google" id="ProtNLM"/>
    </source>
</evidence>
<feature type="region of interest" description="Disordered" evidence="1">
    <location>
        <begin position="316"/>
        <end position="340"/>
    </location>
</feature>
<dbReference type="AlphaFoldDB" id="A0A0D2DRK4"/>
<evidence type="ECO:0000313" key="2">
    <source>
        <dbReference type="EMBL" id="KIW38364.1"/>
    </source>
</evidence>
<dbReference type="HOGENOM" id="CLU_021214_1_0_1"/>
<evidence type="ECO:0000313" key="3">
    <source>
        <dbReference type="Proteomes" id="UP000053342"/>
    </source>
</evidence>
<accession>A0A0D2DRK4</accession>
<dbReference type="GeneID" id="27361411"/>
<dbReference type="EMBL" id="KN847341">
    <property type="protein sequence ID" value="KIW38364.1"/>
    <property type="molecule type" value="Genomic_DNA"/>
</dbReference>
<dbReference type="VEuPathDB" id="FungiDB:PV06_09337"/>
<gene>
    <name evidence="2" type="ORF">PV06_09337</name>
</gene>
<evidence type="ECO:0000256" key="1">
    <source>
        <dbReference type="SAM" id="MobiDB-lite"/>
    </source>
</evidence>
<dbReference type="InterPro" id="IPR029058">
    <property type="entry name" value="AB_hydrolase_fold"/>
</dbReference>